<dbReference type="InterPro" id="IPR012340">
    <property type="entry name" value="NA-bd_OB-fold"/>
</dbReference>
<comment type="caution">
    <text evidence="2">The sequence shown here is derived from an EMBL/GenBank/DDBJ whole genome shotgun (WGS) entry which is preliminary data.</text>
</comment>
<protein>
    <recommendedName>
        <fullName evidence="1">DNA ligase OB-like domain-containing protein</fullName>
    </recommendedName>
</protein>
<evidence type="ECO:0000313" key="3">
    <source>
        <dbReference type="Proteomes" id="UP001138768"/>
    </source>
</evidence>
<dbReference type="AlphaFoldDB" id="A0A9X0WE51"/>
<dbReference type="RefSeq" id="WP_200251918.1">
    <property type="nucleotide sequence ID" value="NZ_NRRY01000110.1"/>
</dbReference>
<name>A0A9X0WE51_9GAMM</name>
<dbReference type="SUPFAM" id="SSF50249">
    <property type="entry name" value="Nucleic acid-binding proteins"/>
    <property type="match status" value="1"/>
</dbReference>
<dbReference type="Gene3D" id="2.40.50.140">
    <property type="entry name" value="Nucleic acid-binding proteins"/>
    <property type="match status" value="1"/>
</dbReference>
<dbReference type="EMBL" id="NRRY01000110">
    <property type="protein sequence ID" value="MBK1621746.1"/>
    <property type="molecule type" value="Genomic_DNA"/>
</dbReference>
<gene>
    <name evidence="2" type="ORF">CKO42_25850</name>
</gene>
<reference evidence="2 3" key="1">
    <citation type="journal article" date="2020" name="Microorganisms">
        <title>Osmotic Adaptation and Compatible Solute Biosynthesis of Phototrophic Bacteria as Revealed from Genome Analyses.</title>
        <authorList>
            <person name="Imhoff J.F."/>
            <person name="Rahn T."/>
            <person name="Kunzel S."/>
            <person name="Keller A."/>
            <person name="Neulinger S.C."/>
        </authorList>
    </citation>
    <scope>NUCLEOTIDE SEQUENCE [LARGE SCALE GENOMIC DNA]</scope>
    <source>
        <strain evidence="2 3">DSM 25653</strain>
    </source>
</reference>
<dbReference type="Pfam" id="PF14743">
    <property type="entry name" value="DNA_ligase_OB_2"/>
    <property type="match status" value="1"/>
</dbReference>
<dbReference type="CDD" id="cd08041">
    <property type="entry name" value="OBF_kDNA_ligase_like"/>
    <property type="match status" value="1"/>
</dbReference>
<sequence length="47" mass="5416">MGRNTHFSDAERATPPPIGSIVSFKYHGRTKYGRPRFASFLRITDEF</sequence>
<evidence type="ECO:0000259" key="1">
    <source>
        <dbReference type="Pfam" id="PF14743"/>
    </source>
</evidence>
<organism evidence="2 3">
    <name type="scientific">Lamprobacter modestohalophilus</name>
    <dbReference type="NCBI Taxonomy" id="1064514"/>
    <lineage>
        <taxon>Bacteria</taxon>
        <taxon>Pseudomonadati</taxon>
        <taxon>Pseudomonadota</taxon>
        <taxon>Gammaproteobacteria</taxon>
        <taxon>Chromatiales</taxon>
        <taxon>Chromatiaceae</taxon>
        <taxon>Lamprobacter</taxon>
    </lineage>
</organism>
<dbReference type="Proteomes" id="UP001138768">
    <property type="component" value="Unassembled WGS sequence"/>
</dbReference>
<feature type="domain" description="DNA ligase OB-like" evidence="1">
    <location>
        <begin position="5"/>
        <end position="43"/>
    </location>
</feature>
<proteinExistence type="predicted"/>
<accession>A0A9X0WE51</accession>
<keyword evidence="3" id="KW-1185">Reference proteome</keyword>
<dbReference type="InterPro" id="IPR029319">
    <property type="entry name" value="DNA_ligase_OB"/>
</dbReference>
<evidence type="ECO:0000313" key="2">
    <source>
        <dbReference type="EMBL" id="MBK1621746.1"/>
    </source>
</evidence>